<keyword evidence="3" id="KW-1185">Reference proteome</keyword>
<gene>
    <name evidence="2" type="ORF">OCH7691_03537</name>
</gene>
<dbReference type="InParanoid" id="A0A1Y5TUC2"/>
<dbReference type="RefSeq" id="WP_139839763.1">
    <property type="nucleotide sequence ID" value="NZ_FWFR01000003.1"/>
</dbReference>
<dbReference type="AlphaFoldDB" id="A0A1Y5TUC2"/>
<name>A0A1Y5TUC2_9PROT</name>
<accession>A0A1Y5TUC2</accession>
<protein>
    <submittedName>
        <fullName evidence="2">Uncharacterized protein</fullName>
    </submittedName>
</protein>
<organism evidence="2 3">
    <name type="scientific">Oceanibacterium hippocampi</name>
    <dbReference type="NCBI Taxonomy" id="745714"/>
    <lineage>
        <taxon>Bacteria</taxon>
        <taxon>Pseudomonadati</taxon>
        <taxon>Pseudomonadota</taxon>
        <taxon>Alphaproteobacteria</taxon>
        <taxon>Sneathiellales</taxon>
        <taxon>Sneathiellaceae</taxon>
        <taxon>Oceanibacterium</taxon>
    </lineage>
</organism>
<dbReference type="Proteomes" id="UP000193200">
    <property type="component" value="Unassembled WGS sequence"/>
</dbReference>
<sequence>MAFRLAAKTQIPSDPKPENGLFGASARQHVDKDIGGGALGPVAMGSKKFLSLSCFRFTVGFVHIGNRNVRVRRDEPFYL</sequence>
<feature type="region of interest" description="Disordered" evidence="1">
    <location>
        <begin position="1"/>
        <end position="20"/>
    </location>
</feature>
<evidence type="ECO:0000256" key="1">
    <source>
        <dbReference type="SAM" id="MobiDB-lite"/>
    </source>
</evidence>
<dbReference type="EMBL" id="FWFR01000003">
    <property type="protein sequence ID" value="SLN72990.1"/>
    <property type="molecule type" value="Genomic_DNA"/>
</dbReference>
<reference evidence="2 3" key="1">
    <citation type="submission" date="2017-03" db="EMBL/GenBank/DDBJ databases">
        <authorList>
            <person name="Afonso C.L."/>
            <person name="Miller P.J."/>
            <person name="Scott M.A."/>
            <person name="Spackman E."/>
            <person name="Goraichik I."/>
            <person name="Dimitrov K.M."/>
            <person name="Suarez D.L."/>
            <person name="Swayne D.E."/>
        </authorList>
    </citation>
    <scope>NUCLEOTIDE SEQUENCE [LARGE SCALE GENOMIC DNA]</scope>
    <source>
        <strain evidence="2 3">CECT 7691</strain>
    </source>
</reference>
<proteinExistence type="predicted"/>
<evidence type="ECO:0000313" key="3">
    <source>
        <dbReference type="Proteomes" id="UP000193200"/>
    </source>
</evidence>
<evidence type="ECO:0000313" key="2">
    <source>
        <dbReference type="EMBL" id="SLN72990.1"/>
    </source>
</evidence>